<evidence type="ECO:0000313" key="3">
    <source>
        <dbReference type="Proteomes" id="UP000335636"/>
    </source>
</evidence>
<feature type="non-terminal residue" evidence="2">
    <location>
        <position position="51"/>
    </location>
</feature>
<sequence>WHRLAYYSPARPPASRSQGTASAPPAPGPAGAAAATLAPDLSRPKLLAEGE</sequence>
<organism evidence="2 3">
    <name type="scientific">Marmota monax</name>
    <name type="common">Woodchuck</name>
    <dbReference type="NCBI Taxonomy" id="9995"/>
    <lineage>
        <taxon>Eukaryota</taxon>
        <taxon>Metazoa</taxon>
        <taxon>Chordata</taxon>
        <taxon>Craniata</taxon>
        <taxon>Vertebrata</taxon>
        <taxon>Euteleostomi</taxon>
        <taxon>Mammalia</taxon>
        <taxon>Eutheria</taxon>
        <taxon>Euarchontoglires</taxon>
        <taxon>Glires</taxon>
        <taxon>Rodentia</taxon>
        <taxon>Sciuromorpha</taxon>
        <taxon>Sciuridae</taxon>
        <taxon>Xerinae</taxon>
        <taxon>Marmotini</taxon>
        <taxon>Marmota</taxon>
    </lineage>
</organism>
<protein>
    <submittedName>
        <fullName evidence="2">Uncharacterized protein</fullName>
    </submittedName>
</protein>
<reference evidence="2" key="1">
    <citation type="submission" date="2019-04" db="EMBL/GenBank/DDBJ databases">
        <authorList>
            <person name="Alioto T."/>
            <person name="Alioto T."/>
        </authorList>
    </citation>
    <scope>NUCLEOTIDE SEQUENCE [LARGE SCALE GENOMIC DNA]</scope>
</reference>
<proteinExistence type="predicted"/>
<gene>
    <name evidence="2" type="ORF">MONAX_5E000582</name>
</gene>
<evidence type="ECO:0000313" key="2">
    <source>
        <dbReference type="EMBL" id="VTJ82284.1"/>
    </source>
</evidence>
<name>A0A5E4CK85_MARMO</name>
<evidence type="ECO:0000256" key="1">
    <source>
        <dbReference type="SAM" id="MobiDB-lite"/>
    </source>
</evidence>
<comment type="caution">
    <text evidence="2">The sequence shown here is derived from an EMBL/GenBank/DDBJ whole genome shotgun (WGS) entry which is preliminary data.</text>
</comment>
<feature type="region of interest" description="Disordered" evidence="1">
    <location>
        <begin position="1"/>
        <end position="51"/>
    </location>
</feature>
<feature type="compositionally biased region" description="Basic and acidic residues" evidence="1">
    <location>
        <begin position="42"/>
        <end position="51"/>
    </location>
</feature>
<accession>A0A5E4CK85</accession>
<feature type="compositionally biased region" description="Low complexity" evidence="1">
    <location>
        <begin position="19"/>
        <end position="39"/>
    </location>
</feature>
<feature type="non-terminal residue" evidence="2">
    <location>
        <position position="1"/>
    </location>
</feature>
<keyword evidence="3" id="KW-1185">Reference proteome</keyword>
<dbReference type="Proteomes" id="UP000335636">
    <property type="component" value="Unassembled WGS sequence"/>
</dbReference>
<dbReference type="AlphaFoldDB" id="A0A5E4CK85"/>
<dbReference type="EMBL" id="CABDUW010001519">
    <property type="protein sequence ID" value="VTJ82284.1"/>
    <property type="molecule type" value="Genomic_DNA"/>
</dbReference>